<keyword evidence="9" id="KW-1185">Reference proteome</keyword>
<dbReference type="AlphaFoldDB" id="A0A2V3Z8J9"/>
<dbReference type="GO" id="GO:0004556">
    <property type="term" value="F:alpha-amylase activity"/>
    <property type="evidence" value="ECO:0007669"/>
    <property type="project" value="TreeGrafter"/>
</dbReference>
<protein>
    <recommendedName>
        <fullName evidence="5">Glycosyl hydrolase family 13 catalytic domain-containing protein</fullName>
    </recommendedName>
</protein>
<reference evidence="6 9" key="2">
    <citation type="submission" date="2020-03" db="EMBL/GenBank/DDBJ databases">
        <title>Comparative genetics of Staphylococcus warneri persistents from caprine mastitis.</title>
        <authorList>
            <person name="Franca C.A."/>
            <person name="Rosa D.S."/>
            <person name="Silva A."/>
            <person name="Rodrigues D.L.N."/>
            <person name="Santos R.G."/>
            <person name="Castillo R.E.H."/>
            <person name="Moreira M.A.S."/>
            <person name="Lima M.C."/>
            <person name="Gouveia G.V."/>
            <person name="Gouveia J.J.S."/>
            <person name="Souza R.F.S."/>
            <person name="Bertram B."/>
            <person name="Azevedo V."/>
            <person name="Costa M."/>
        </authorList>
    </citation>
    <scope>NUCLEOTIDE SEQUENCE [LARGE SCALE GENOMIC DNA]</scope>
    <source>
        <strain evidence="6 9">Cap 9.2</strain>
    </source>
</reference>
<comment type="caution">
    <text evidence="7">The sequence shown here is derived from an EMBL/GenBank/DDBJ whole genome shotgun (WGS) entry which is preliminary data.</text>
</comment>
<keyword evidence="2" id="KW-0378">Hydrolase</keyword>
<evidence type="ECO:0000313" key="6">
    <source>
        <dbReference type="EMBL" id="MCG6226778.1"/>
    </source>
</evidence>
<evidence type="ECO:0000313" key="8">
    <source>
        <dbReference type="Proteomes" id="UP000261016"/>
    </source>
</evidence>
<evidence type="ECO:0000256" key="2">
    <source>
        <dbReference type="ARBA" id="ARBA00022801"/>
    </source>
</evidence>
<dbReference type="Gene3D" id="2.60.40.1180">
    <property type="entry name" value="Golgi alpha-mannosidase II"/>
    <property type="match status" value="1"/>
</dbReference>
<evidence type="ECO:0000256" key="3">
    <source>
        <dbReference type="ARBA" id="ARBA00023295"/>
    </source>
</evidence>
<dbReference type="EMBL" id="JAANHJ010000012">
    <property type="protein sequence ID" value="MCG6226778.1"/>
    <property type="molecule type" value="Genomic_DNA"/>
</dbReference>
<feature type="domain" description="Glycosyl hydrolase family 13 catalytic" evidence="5">
    <location>
        <begin position="25"/>
        <end position="162"/>
    </location>
</feature>
<organism evidence="7 8">
    <name type="scientific">Staphylococcus warneri</name>
    <dbReference type="NCBI Taxonomy" id="1292"/>
    <lineage>
        <taxon>Bacteria</taxon>
        <taxon>Bacillati</taxon>
        <taxon>Bacillota</taxon>
        <taxon>Bacilli</taxon>
        <taxon>Bacillales</taxon>
        <taxon>Staphylococcaceae</taxon>
        <taxon>Staphylococcus</taxon>
    </lineage>
</organism>
<evidence type="ECO:0000256" key="4">
    <source>
        <dbReference type="SAM" id="Phobius"/>
    </source>
</evidence>
<evidence type="ECO:0000256" key="1">
    <source>
        <dbReference type="ARBA" id="ARBA00008061"/>
    </source>
</evidence>
<reference evidence="7 8" key="1">
    <citation type="submission" date="2018-08" db="EMBL/GenBank/DDBJ databases">
        <title>A genome reference for cultivated species of the human gut microbiota.</title>
        <authorList>
            <person name="Zou Y."/>
            <person name="Xue W."/>
            <person name="Luo G."/>
        </authorList>
    </citation>
    <scope>NUCLEOTIDE SEQUENCE [LARGE SCALE GENOMIC DNA]</scope>
    <source>
        <strain evidence="7 8">OM08-17AT</strain>
    </source>
</reference>
<dbReference type="InterPro" id="IPR017853">
    <property type="entry name" value="GH"/>
</dbReference>
<dbReference type="GO" id="GO:0009313">
    <property type="term" value="P:oligosaccharide catabolic process"/>
    <property type="evidence" value="ECO:0007669"/>
    <property type="project" value="TreeGrafter"/>
</dbReference>
<sequence>MFIIHFFIHISKYILVLFIFIIYNKYWYESATNHAVVYFLQQGTPFIYQGQEIGMTNFPFTNIEQFNDVSVKNEYLMVKEEGGNTDALLEKHRMENRDNSRTPMQWNNEDYAGFSNVEPWFPVNPNYVSINVEQQEADDHSILQFYKDLIQLKKSDDTFTYGEFNLIDSENSSIFAYTRTLSNKTAVIVGNLTNQTASLKTDLKLNKGDLKLHNYDTEINTDNIKPYEAFVTII</sequence>
<dbReference type="Proteomes" id="UP000814367">
    <property type="component" value="Unassembled WGS sequence"/>
</dbReference>
<dbReference type="InterPro" id="IPR013780">
    <property type="entry name" value="Glyco_hydro_b"/>
</dbReference>
<keyword evidence="4" id="KW-0812">Transmembrane</keyword>
<evidence type="ECO:0000313" key="7">
    <source>
        <dbReference type="EMBL" id="RGM27252.1"/>
    </source>
</evidence>
<dbReference type="SUPFAM" id="SSF51011">
    <property type="entry name" value="Glycosyl hydrolase domain"/>
    <property type="match status" value="1"/>
</dbReference>
<name>A0A2V3Z8J9_STAWA</name>
<keyword evidence="4" id="KW-0472">Membrane</keyword>
<dbReference type="FunFam" id="2.60.40.1180:FF:000007">
    <property type="entry name" value="Sucrose isomerase"/>
    <property type="match status" value="1"/>
</dbReference>
<gene>
    <name evidence="7" type="ORF">DXC19_13060</name>
    <name evidence="6" type="ORF">G8J23_12425</name>
</gene>
<evidence type="ECO:0000313" key="9">
    <source>
        <dbReference type="Proteomes" id="UP000814367"/>
    </source>
</evidence>
<dbReference type="PANTHER" id="PTHR10357:SF178">
    <property type="entry name" value="OLIGO-1,6-GLUCOSIDASE 3-RELATED"/>
    <property type="match status" value="1"/>
</dbReference>
<proteinExistence type="inferred from homology"/>
<keyword evidence="3" id="KW-0326">Glycosidase</keyword>
<dbReference type="PANTHER" id="PTHR10357">
    <property type="entry name" value="ALPHA-AMYLASE FAMILY MEMBER"/>
    <property type="match status" value="1"/>
</dbReference>
<accession>A0A2V3Z8J9</accession>
<dbReference type="Pfam" id="PF00128">
    <property type="entry name" value="Alpha-amylase"/>
    <property type="match status" value="1"/>
</dbReference>
<comment type="similarity">
    <text evidence="1">Belongs to the glycosyl hydrolase 13 family.</text>
</comment>
<feature type="transmembrane region" description="Helical" evidence="4">
    <location>
        <begin position="6"/>
        <end position="23"/>
    </location>
</feature>
<dbReference type="InterPro" id="IPR006047">
    <property type="entry name" value="GH13_cat_dom"/>
</dbReference>
<keyword evidence="4" id="KW-1133">Transmembrane helix</keyword>
<evidence type="ECO:0000259" key="5">
    <source>
        <dbReference type="Pfam" id="PF00128"/>
    </source>
</evidence>
<dbReference type="Gene3D" id="3.20.20.80">
    <property type="entry name" value="Glycosidases"/>
    <property type="match status" value="1"/>
</dbReference>
<dbReference type="Proteomes" id="UP000261016">
    <property type="component" value="Unassembled WGS sequence"/>
</dbReference>
<dbReference type="SUPFAM" id="SSF51445">
    <property type="entry name" value="(Trans)glycosidases"/>
    <property type="match status" value="1"/>
</dbReference>
<dbReference type="EMBL" id="QSTD01000018">
    <property type="protein sequence ID" value="RGM27252.1"/>
    <property type="molecule type" value="Genomic_DNA"/>
</dbReference>